<dbReference type="Proteomes" id="UP000503447">
    <property type="component" value="Chromosome"/>
</dbReference>
<dbReference type="Pfam" id="PF07969">
    <property type="entry name" value="Amidohydro_3"/>
    <property type="match status" value="1"/>
</dbReference>
<dbReference type="CDD" id="cd01300">
    <property type="entry name" value="YtcJ_like"/>
    <property type="match status" value="1"/>
</dbReference>
<dbReference type="GO" id="GO:0016810">
    <property type="term" value="F:hydrolase activity, acting on carbon-nitrogen (but not peptide) bonds"/>
    <property type="evidence" value="ECO:0007669"/>
    <property type="project" value="InterPro"/>
</dbReference>
<dbReference type="InterPro" id="IPR032466">
    <property type="entry name" value="Metal_Hydrolase"/>
</dbReference>
<name>A0A6M5Z0T7_9BACT</name>
<evidence type="ECO:0000259" key="1">
    <source>
        <dbReference type="Pfam" id="PF07969"/>
    </source>
</evidence>
<dbReference type="InterPro" id="IPR033932">
    <property type="entry name" value="YtcJ-like"/>
</dbReference>
<dbReference type="SUPFAM" id="SSF51338">
    <property type="entry name" value="Composite domain of metallo-dependent hydrolases"/>
    <property type="match status" value="1"/>
</dbReference>
<gene>
    <name evidence="2" type="ORF">FTUN_7572</name>
</gene>
<proteinExistence type="predicted"/>
<reference evidence="3" key="1">
    <citation type="submission" date="2020-05" db="EMBL/GenBank/DDBJ databases">
        <title>Frigoriglobus tundricola gen. nov., sp. nov., a psychrotolerant cellulolytic planctomycete of the family Gemmataceae with two divergent copies of 16S rRNA gene.</title>
        <authorList>
            <person name="Kulichevskaya I.S."/>
            <person name="Ivanova A.A."/>
            <person name="Naumoff D.G."/>
            <person name="Beletsky A.V."/>
            <person name="Rijpstra W.I.C."/>
            <person name="Sinninghe Damste J.S."/>
            <person name="Mardanov A.V."/>
            <person name="Ravin N.V."/>
            <person name="Dedysh S.N."/>
        </authorList>
    </citation>
    <scope>NUCLEOTIDE SEQUENCE [LARGE SCALE GENOMIC DNA]</scope>
    <source>
        <strain evidence="3">PL17</strain>
    </source>
</reference>
<dbReference type="Gene3D" id="3.20.20.140">
    <property type="entry name" value="Metal-dependent hydrolases"/>
    <property type="match status" value="1"/>
</dbReference>
<dbReference type="PANTHER" id="PTHR22642">
    <property type="entry name" value="IMIDAZOLONEPROPIONASE"/>
    <property type="match status" value="1"/>
</dbReference>
<protein>
    <submittedName>
        <fullName evidence="2">Exoenzymes regulatory protein AepA</fullName>
    </submittedName>
</protein>
<dbReference type="EMBL" id="CP053452">
    <property type="protein sequence ID" value="QJW99949.1"/>
    <property type="molecule type" value="Genomic_DNA"/>
</dbReference>
<dbReference type="InterPro" id="IPR013108">
    <property type="entry name" value="Amidohydro_3"/>
</dbReference>
<dbReference type="RefSeq" id="WP_171474816.1">
    <property type="nucleotide sequence ID" value="NZ_CP053452.2"/>
</dbReference>
<dbReference type="KEGG" id="ftj:FTUN_7572"/>
<dbReference type="Gene3D" id="2.30.40.10">
    <property type="entry name" value="Urease, subunit C, domain 1"/>
    <property type="match status" value="1"/>
</dbReference>
<sequence>MLPLLLLLTPCAEPPVAADLVVHNGKVWTGDAHQPEAQAVAVWRDRIFKVGTDAEVKTLVGRDTKLIDLKGGRLVPGFYDSHVHFLSGGRSLSSVDLKDAKDEAEFGKRLGAFDQNTSRDRWIVGGLWDHDRTFGGALPTAATVDKFVKDRPVFIRRYDGHMGLANSAALKLAGVTADTPDPPGGVIYRLADGKTPSGVLKDNAIALVDRHIPEPTDEEILEGVLAALKAAAALGVTSVQDLDGNGPETRRKLFRTYQRLARDGKLTCRIDLRWPIALYKDLSNTGAAADFGSDFVRIGGVKGFMDGSLGSSTAKMFDPYTSDAKNTGVYVTPTKLMQSYVRGADADGLNVCVHAIGDQANAVLLDIFAEVAKQNGARDRRFRIEHAQHVRPEDYKRFAELGVIASMQPYHVIDDGRWAEGRIGAKRCASSYAYRSLLDAGAKLAFGSDWPVAPLDPLPGIDAAVNRRPLDGGHPDGWFPEQRITVAEAVRAYTLGSAFAGFQEKDRGTITVGKLADFVLLSRDIFAAAEKDRIADTKVTMTVVSGKVVFERK</sequence>
<evidence type="ECO:0000313" key="2">
    <source>
        <dbReference type="EMBL" id="QJW99949.1"/>
    </source>
</evidence>
<organism evidence="2 3">
    <name type="scientific">Frigoriglobus tundricola</name>
    <dbReference type="NCBI Taxonomy" id="2774151"/>
    <lineage>
        <taxon>Bacteria</taxon>
        <taxon>Pseudomonadati</taxon>
        <taxon>Planctomycetota</taxon>
        <taxon>Planctomycetia</taxon>
        <taxon>Gemmatales</taxon>
        <taxon>Gemmataceae</taxon>
        <taxon>Frigoriglobus</taxon>
    </lineage>
</organism>
<keyword evidence="3" id="KW-1185">Reference proteome</keyword>
<evidence type="ECO:0000313" key="3">
    <source>
        <dbReference type="Proteomes" id="UP000503447"/>
    </source>
</evidence>
<dbReference type="InterPro" id="IPR011059">
    <property type="entry name" value="Metal-dep_hydrolase_composite"/>
</dbReference>
<dbReference type="SUPFAM" id="SSF51556">
    <property type="entry name" value="Metallo-dependent hydrolases"/>
    <property type="match status" value="1"/>
</dbReference>
<feature type="domain" description="Amidohydrolase 3" evidence="1">
    <location>
        <begin position="66"/>
        <end position="550"/>
    </location>
</feature>
<dbReference type="PANTHER" id="PTHR22642:SF2">
    <property type="entry name" value="PROTEIN LONG AFTER FAR-RED 3"/>
    <property type="match status" value="1"/>
</dbReference>
<dbReference type="Gene3D" id="3.10.310.70">
    <property type="match status" value="1"/>
</dbReference>
<accession>A0A6M5Z0T7</accession>
<dbReference type="AlphaFoldDB" id="A0A6M5Z0T7"/>